<protein>
    <recommendedName>
        <fullName evidence="3 10">Dolichol phosphate-mannose biosynthesis regulatory protein</fullName>
    </recommendedName>
</protein>
<dbReference type="Pfam" id="PF07297">
    <property type="entry name" value="DPM2"/>
    <property type="match status" value="1"/>
</dbReference>
<keyword evidence="7 10" id="KW-0472">Membrane</keyword>
<comment type="pathway">
    <text evidence="10">Protein modification; protein glycosylation.</text>
</comment>
<evidence type="ECO:0000256" key="1">
    <source>
        <dbReference type="ARBA" id="ARBA00004477"/>
    </source>
</evidence>
<organism evidence="11 12">
    <name type="scientific">Aplysia californica</name>
    <name type="common">California sea hare</name>
    <dbReference type="NCBI Taxonomy" id="6500"/>
    <lineage>
        <taxon>Eukaryota</taxon>
        <taxon>Metazoa</taxon>
        <taxon>Spiralia</taxon>
        <taxon>Lophotrochozoa</taxon>
        <taxon>Mollusca</taxon>
        <taxon>Gastropoda</taxon>
        <taxon>Heterobranchia</taxon>
        <taxon>Euthyneura</taxon>
        <taxon>Tectipleura</taxon>
        <taxon>Aplysiida</taxon>
        <taxon>Aplysioidea</taxon>
        <taxon>Aplysiidae</taxon>
        <taxon>Aplysia</taxon>
    </lineage>
</organism>
<dbReference type="RefSeq" id="XP_005092801.1">
    <property type="nucleotide sequence ID" value="XM_005092744.3"/>
</dbReference>
<evidence type="ECO:0000256" key="7">
    <source>
        <dbReference type="ARBA" id="ARBA00023136"/>
    </source>
</evidence>
<keyword evidence="4 10" id="KW-0812">Transmembrane</keyword>
<dbReference type="InterPro" id="IPR009914">
    <property type="entry name" value="DPM2"/>
</dbReference>
<comment type="function">
    <text evidence="10">Regulatory subunit of the dolichol-phosphate mannose (DPM) synthase complex; essential for the ER localization.</text>
</comment>
<evidence type="ECO:0000256" key="5">
    <source>
        <dbReference type="ARBA" id="ARBA00022824"/>
    </source>
</evidence>
<accession>A0ABM0JFY3</accession>
<comment type="subcellular location">
    <subcellularLocation>
        <location evidence="1 10">Endoplasmic reticulum membrane</location>
        <topology evidence="1 10">Multi-pass membrane protein</topology>
    </subcellularLocation>
</comment>
<feature type="transmembrane region" description="Helical" evidence="10">
    <location>
        <begin position="12"/>
        <end position="33"/>
    </location>
</feature>
<keyword evidence="6 10" id="KW-1133">Transmembrane helix</keyword>
<keyword evidence="5 10" id="KW-0256">Endoplasmic reticulum</keyword>
<reference evidence="12" key="1">
    <citation type="submission" date="2025-08" db="UniProtKB">
        <authorList>
            <consortium name="RefSeq"/>
        </authorList>
    </citation>
    <scope>IDENTIFICATION</scope>
</reference>
<name>A0ABM0JFY3_APLCA</name>
<evidence type="ECO:0000256" key="4">
    <source>
        <dbReference type="ARBA" id="ARBA00022692"/>
    </source>
</evidence>
<keyword evidence="11" id="KW-1185">Reference proteome</keyword>
<evidence type="ECO:0000256" key="10">
    <source>
        <dbReference type="RuleBase" id="RU365084"/>
    </source>
</evidence>
<sequence>MASTLDQAAGWGLVSIAGFVFTYYSIWVIVLPFVDPDQPIHQYFLDRFYAVAGPLVAGVILLMIIGALIVHDTMKSRKKVKTS</sequence>
<comment type="function">
    <text evidence="8">Regulates the biosynthesis of dolichol phosphate-mannose. Regulatory subunit of the dolichol-phosphate mannose (DPM) synthase complex; essential for the ER localization and stable expression of DPM1. Part of the glycosylphosphatidylinositol-N-acetylglucosaminyltransferase (GPI-GnT) complex that catalyzes the transfer of N-acetylglucosamine from UDP-N-acetylglucosamine to phosphatidylinositol and participates in the first step of GPI biosynthesis. May act by regulating the GPI-GNT complex.</text>
</comment>
<comment type="similarity">
    <text evidence="2 10">Belongs to the DPM2 family.</text>
</comment>
<comment type="subunit">
    <text evidence="9">Component of the dolichol-phosphate mannose (DPM) synthase complex composed of DPM1, DPM2 and DPM3; in the complex interacts directly with DPM3. Component of the glycosylphosphatidylinositol-N-acetylglucosaminyltransferase (GPI-GnT) complex composed at least by PIGA, PIGC, PIGH, PIGP, PIGQ, PIGY and DPM2. Interacts with PIGA, PIGC and PIGQ.</text>
</comment>
<feature type="transmembrane region" description="Helical" evidence="10">
    <location>
        <begin position="48"/>
        <end position="70"/>
    </location>
</feature>
<dbReference type="GeneID" id="101859912"/>
<dbReference type="PANTHER" id="PTHR15039">
    <property type="entry name" value="DOLICHOL PHOSPHATE-MANNOSE BIOSYNTHESIS REGULATORY PROTEIN"/>
    <property type="match status" value="1"/>
</dbReference>
<evidence type="ECO:0000256" key="8">
    <source>
        <dbReference type="ARBA" id="ARBA00045174"/>
    </source>
</evidence>
<evidence type="ECO:0000256" key="2">
    <source>
        <dbReference type="ARBA" id="ARBA00005478"/>
    </source>
</evidence>
<dbReference type="Proteomes" id="UP000694888">
    <property type="component" value="Unplaced"/>
</dbReference>
<evidence type="ECO:0000256" key="3">
    <source>
        <dbReference type="ARBA" id="ARBA00018157"/>
    </source>
</evidence>
<evidence type="ECO:0000313" key="11">
    <source>
        <dbReference type="Proteomes" id="UP000694888"/>
    </source>
</evidence>
<proteinExistence type="inferred from homology"/>
<gene>
    <name evidence="12" type="primary">LOC101859912</name>
</gene>
<evidence type="ECO:0000313" key="12">
    <source>
        <dbReference type="RefSeq" id="XP_005092801.1"/>
    </source>
</evidence>
<evidence type="ECO:0000256" key="9">
    <source>
        <dbReference type="ARBA" id="ARBA00046896"/>
    </source>
</evidence>
<dbReference type="PANTHER" id="PTHR15039:SF11">
    <property type="entry name" value="DOLICHOL PHOSPHATE-MANNOSE BIOSYNTHESIS REGULATORY PROTEIN"/>
    <property type="match status" value="1"/>
</dbReference>
<evidence type="ECO:0000256" key="6">
    <source>
        <dbReference type="ARBA" id="ARBA00022989"/>
    </source>
</evidence>